<proteinExistence type="predicted"/>
<dbReference type="EMBL" id="FQYY01000027">
    <property type="protein sequence ID" value="SHJ26768.1"/>
    <property type="molecule type" value="Genomic_DNA"/>
</dbReference>
<evidence type="ECO:0000313" key="2">
    <source>
        <dbReference type="Proteomes" id="UP000184225"/>
    </source>
</evidence>
<dbReference type="AlphaFoldDB" id="A0A1M6HXB2"/>
<reference evidence="1 2" key="1">
    <citation type="submission" date="2016-11" db="EMBL/GenBank/DDBJ databases">
        <authorList>
            <person name="Jaros S."/>
            <person name="Januszkiewicz K."/>
            <person name="Wedrychowicz H."/>
        </authorList>
    </citation>
    <scope>NUCLEOTIDE SEQUENCE [LARGE SCALE GENOMIC DNA]</scope>
    <source>
        <strain evidence="1 2">DSM 21425</strain>
    </source>
</reference>
<name>A0A1M6HXB2_9FLAO</name>
<protein>
    <recommendedName>
        <fullName evidence="3">Lipoprotein</fullName>
    </recommendedName>
</protein>
<accession>A0A1M6HXB2</accession>
<evidence type="ECO:0008006" key="3">
    <source>
        <dbReference type="Google" id="ProtNLM"/>
    </source>
</evidence>
<dbReference type="PROSITE" id="PS51257">
    <property type="entry name" value="PROKAR_LIPOPROTEIN"/>
    <property type="match status" value="1"/>
</dbReference>
<keyword evidence="2" id="KW-1185">Reference proteome</keyword>
<gene>
    <name evidence="1" type="ORF">SAMN04488096_1277</name>
</gene>
<organism evidence="1 2">
    <name type="scientific">Mesonia phycicola</name>
    <dbReference type="NCBI Taxonomy" id="579105"/>
    <lineage>
        <taxon>Bacteria</taxon>
        <taxon>Pseudomonadati</taxon>
        <taxon>Bacteroidota</taxon>
        <taxon>Flavobacteriia</taxon>
        <taxon>Flavobacteriales</taxon>
        <taxon>Flavobacteriaceae</taxon>
        <taxon>Mesonia</taxon>
    </lineage>
</organism>
<evidence type="ECO:0000313" key="1">
    <source>
        <dbReference type="EMBL" id="SHJ26768.1"/>
    </source>
</evidence>
<dbReference type="STRING" id="579105.SAMN04488096_1277"/>
<sequence>MKKSLCFLIVIILLISCKNPKNKELETKIIRLKELNTKLADSINRMQYKKLTSLLLVGIPKNKELIPGKPNELNFIFHSIEDLPSFNVNILNDEKENKTLYKNHKESNFTYKFIPENKTDKSFRLEAVFYLDTLVVKIPAIIGNKKLNRQLKRIDSIKQEAERNGKKSNG</sequence>
<dbReference type="Proteomes" id="UP000184225">
    <property type="component" value="Unassembled WGS sequence"/>
</dbReference>